<evidence type="ECO:0000256" key="7">
    <source>
        <dbReference type="ARBA" id="ARBA00022989"/>
    </source>
</evidence>
<dbReference type="Pfam" id="PF00119">
    <property type="entry name" value="ATP-synt_A"/>
    <property type="match status" value="1"/>
</dbReference>
<keyword evidence="12" id="KW-0378">Hydrolase</keyword>
<dbReference type="eggNOG" id="COG0356">
    <property type="taxonomic scope" value="Bacteria"/>
</dbReference>
<dbReference type="InterPro" id="IPR000568">
    <property type="entry name" value="ATP_synth_F0_asu"/>
</dbReference>
<evidence type="ECO:0000256" key="3">
    <source>
        <dbReference type="ARBA" id="ARBA00022448"/>
    </source>
</evidence>
<feature type="transmembrane region" description="Helical" evidence="11">
    <location>
        <begin position="155"/>
        <end position="180"/>
    </location>
</feature>
<reference evidence="12 13" key="1">
    <citation type="journal article" date="2013" name="Genome Announc.">
        <title>Genome Sequence of Mycoplasma columbinum Strain SF7.</title>
        <authorList>
            <person name="Guo Z."/>
            <person name="Xu X."/>
            <person name="Zheng Q."/>
            <person name="Li T."/>
            <person name="Kuang S."/>
            <person name="Zhang Z."/>
            <person name="Chen Y."/>
            <person name="Lu X."/>
            <person name="Zhou R."/>
            <person name="Bi D."/>
            <person name="Jin H."/>
        </authorList>
    </citation>
    <scope>NUCLEOTIDE SEQUENCE [LARGE SCALE GENOMIC DNA]</scope>
    <source>
        <strain evidence="12 13">SF7</strain>
    </source>
</reference>
<keyword evidence="13" id="KW-1185">Reference proteome</keyword>
<dbReference type="EC" id="3.6.3.14" evidence="12"/>
<feature type="transmembrane region" description="Helical" evidence="11">
    <location>
        <begin position="78"/>
        <end position="98"/>
    </location>
</feature>
<evidence type="ECO:0000313" key="12">
    <source>
        <dbReference type="EMBL" id="EGV00442.1"/>
    </source>
</evidence>
<keyword evidence="4" id="KW-0138">CF(0)</keyword>
<dbReference type="GO" id="GO:0016787">
    <property type="term" value="F:hydrolase activity"/>
    <property type="evidence" value="ECO:0007669"/>
    <property type="project" value="UniProtKB-KW"/>
</dbReference>
<keyword evidence="10" id="KW-0066">ATP synthesis</keyword>
<accession>F9UJR1</accession>
<dbReference type="GO" id="GO:0042777">
    <property type="term" value="P:proton motive force-driven plasma membrane ATP synthesis"/>
    <property type="evidence" value="ECO:0007669"/>
    <property type="project" value="TreeGrafter"/>
</dbReference>
<comment type="similarity">
    <text evidence="2">Belongs to the ATPase A chain family.</text>
</comment>
<proteinExistence type="inferred from homology"/>
<name>F9UJR1_9BACT</name>
<dbReference type="SUPFAM" id="SSF81336">
    <property type="entry name" value="F1F0 ATP synthase subunit A"/>
    <property type="match status" value="1"/>
</dbReference>
<organism evidence="12 13">
    <name type="scientific">Mycoplasmopsis columbina SF7</name>
    <dbReference type="NCBI Taxonomy" id="1037410"/>
    <lineage>
        <taxon>Bacteria</taxon>
        <taxon>Bacillati</taxon>
        <taxon>Mycoplasmatota</taxon>
        <taxon>Mycoplasmoidales</taxon>
        <taxon>Metamycoplasmataceae</taxon>
        <taxon>Mycoplasmopsis</taxon>
    </lineage>
</organism>
<gene>
    <name evidence="12" type="ORF">MCSF7_00551</name>
</gene>
<dbReference type="AlphaFoldDB" id="F9UJR1"/>
<keyword evidence="8" id="KW-0406">Ion transport</keyword>
<evidence type="ECO:0000256" key="8">
    <source>
        <dbReference type="ARBA" id="ARBA00023065"/>
    </source>
</evidence>
<feature type="transmembrane region" description="Helical" evidence="11">
    <location>
        <begin position="104"/>
        <end position="126"/>
    </location>
</feature>
<comment type="subcellular location">
    <subcellularLocation>
        <location evidence="1">Membrane</location>
        <topology evidence="1">Multi-pass membrane protein</topology>
    </subcellularLocation>
</comment>
<comment type="caution">
    <text evidence="12">The sequence shown here is derived from an EMBL/GenBank/DDBJ whole genome shotgun (WGS) entry which is preliminary data.</text>
</comment>
<feature type="transmembrane region" description="Helical" evidence="11">
    <location>
        <begin position="200"/>
        <end position="225"/>
    </location>
</feature>
<dbReference type="PRINTS" id="PR00123">
    <property type="entry name" value="ATPASEA"/>
</dbReference>
<evidence type="ECO:0000256" key="9">
    <source>
        <dbReference type="ARBA" id="ARBA00023136"/>
    </source>
</evidence>
<dbReference type="NCBIfam" id="NF004487">
    <property type="entry name" value="PRK05815.3-5"/>
    <property type="match status" value="1"/>
</dbReference>
<keyword evidence="5 11" id="KW-0812">Transmembrane</keyword>
<feature type="transmembrane region" description="Helical" evidence="11">
    <location>
        <begin position="16"/>
        <end position="35"/>
    </location>
</feature>
<dbReference type="Proteomes" id="UP000004978">
    <property type="component" value="Unassembled WGS sequence"/>
</dbReference>
<protein>
    <submittedName>
        <fullName evidence="12">F0F1 ATP synthase subunit A</fullName>
        <ecNumber evidence="12">3.6.3.14</ecNumber>
    </submittedName>
</protein>
<evidence type="ECO:0000256" key="5">
    <source>
        <dbReference type="ARBA" id="ARBA00022692"/>
    </source>
</evidence>
<evidence type="ECO:0000256" key="11">
    <source>
        <dbReference type="SAM" id="Phobius"/>
    </source>
</evidence>
<keyword evidence="6" id="KW-0375">Hydrogen ion transport</keyword>
<evidence type="ECO:0000256" key="2">
    <source>
        <dbReference type="ARBA" id="ARBA00006810"/>
    </source>
</evidence>
<keyword evidence="7 11" id="KW-1133">Transmembrane helix</keyword>
<dbReference type="Gene3D" id="1.20.120.220">
    <property type="entry name" value="ATP synthase, F0 complex, subunit A"/>
    <property type="match status" value="1"/>
</dbReference>
<dbReference type="GO" id="GO:0046933">
    <property type="term" value="F:proton-transporting ATP synthase activity, rotational mechanism"/>
    <property type="evidence" value="ECO:0007669"/>
    <property type="project" value="TreeGrafter"/>
</dbReference>
<dbReference type="InterPro" id="IPR045082">
    <property type="entry name" value="ATP_syn_F0_a_bact/chloroplast"/>
</dbReference>
<dbReference type="CDD" id="cd00310">
    <property type="entry name" value="ATP-synt_Fo_a_6"/>
    <property type="match status" value="1"/>
</dbReference>
<dbReference type="EMBL" id="AFXA01000008">
    <property type="protein sequence ID" value="EGV00442.1"/>
    <property type="molecule type" value="Genomic_DNA"/>
</dbReference>
<sequence>MDKIKEALWNWAHPQLFSLFITVLICFILALAVFIQIKRSSKPDKAPGAFLLIVEGYIGYIDQSFDEATEGKIRKTRVYIFALATFLLVGNLLGLIGLEPVVTSYSVPFTLALITWIGIYVVGLLYQKWRFFKKYINPIESIGQFAPLISLSFRIFGNIIGGSSILFLAYYVFGYLWTLIPGQENNMWFFFAPIFTSFLHLYFDVFGAFIQALIFTTLTVIYWTGEADSVVKKKKNKQKNIETIATQANIY</sequence>
<evidence type="ECO:0000256" key="4">
    <source>
        <dbReference type="ARBA" id="ARBA00022547"/>
    </source>
</evidence>
<evidence type="ECO:0000256" key="10">
    <source>
        <dbReference type="ARBA" id="ARBA00023310"/>
    </source>
</evidence>
<dbReference type="STRING" id="1037410.MCSF7_00551"/>
<keyword evidence="3" id="KW-0813">Transport</keyword>
<dbReference type="InterPro" id="IPR035908">
    <property type="entry name" value="F0_ATP_A_sf"/>
</dbReference>
<dbReference type="PANTHER" id="PTHR42823">
    <property type="entry name" value="ATP SYNTHASE SUBUNIT A, CHLOROPLASTIC"/>
    <property type="match status" value="1"/>
</dbReference>
<evidence type="ECO:0000313" key="13">
    <source>
        <dbReference type="Proteomes" id="UP000004978"/>
    </source>
</evidence>
<evidence type="ECO:0000256" key="1">
    <source>
        <dbReference type="ARBA" id="ARBA00004141"/>
    </source>
</evidence>
<dbReference type="PANTHER" id="PTHR42823:SF3">
    <property type="entry name" value="ATP SYNTHASE SUBUNIT A, CHLOROPLASTIC"/>
    <property type="match status" value="1"/>
</dbReference>
<dbReference type="GO" id="GO:0045259">
    <property type="term" value="C:proton-transporting ATP synthase complex"/>
    <property type="evidence" value="ECO:0007669"/>
    <property type="project" value="UniProtKB-KW"/>
</dbReference>
<evidence type="ECO:0000256" key="6">
    <source>
        <dbReference type="ARBA" id="ARBA00022781"/>
    </source>
</evidence>
<keyword evidence="9 11" id="KW-0472">Membrane</keyword>
<dbReference type="RefSeq" id="WP_006608528.1">
    <property type="nucleotide sequence ID" value="NZ_AFXA01000008.1"/>
</dbReference>
<dbReference type="GO" id="GO:0005886">
    <property type="term" value="C:plasma membrane"/>
    <property type="evidence" value="ECO:0007669"/>
    <property type="project" value="TreeGrafter"/>
</dbReference>